<dbReference type="Pfam" id="PF02140">
    <property type="entry name" value="SUEL_Lectin"/>
    <property type="match status" value="1"/>
</dbReference>
<reference evidence="8" key="1">
    <citation type="submission" date="2012-12" db="EMBL/GenBank/DDBJ databases">
        <authorList>
            <person name="Hellsten U."/>
            <person name="Grimwood J."/>
            <person name="Chapman J.A."/>
            <person name="Shapiro H."/>
            <person name="Aerts A."/>
            <person name="Otillar R.P."/>
            <person name="Terry A.Y."/>
            <person name="Boore J.L."/>
            <person name="Simakov O."/>
            <person name="Marletaz F."/>
            <person name="Cho S.-J."/>
            <person name="Edsinger-Gonzales E."/>
            <person name="Havlak P."/>
            <person name="Kuo D.-H."/>
            <person name="Larsson T."/>
            <person name="Lv J."/>
            <person name="Arendt D."/>
            <person name="Savage R."/>
            <person name="Osoegawa K."/>
            <person name="de Jong P."/>
            <person name="Lindberg D.R."/>
            <person name="Seaver E.C."/>
            <person name="Weisblat D.A."/>
            <person name="Putnam N.H."/>
            <person name="Grigoriev I.V."/>
            <person name="Rokhsar D.S."/>
        </authorList>
    </citation>
    <scope>NUCLEOTIDE SEQUENCE</scope>
    <source>
        <strain evidence="8">I ESC-2004</strain>
    </source>
</reference>
<name>R7V0X0_CAPTE</name>
<dbReference type="SUPFAM" id="SSF49854">
    <property type="entry name" value="Spermadhesin, CUB domain"/>
    <property type="match status" value="1"/>
</dbReference>
<dbReference type="EnsemblMetazoa" id="CapteT224991">
    <property type="protein sequence ID" value="CapteP224991"/>
    <property type="gene ID" value="CapteG224991"/>
</dbReference>
<dbReference type="Pfam" id="PF00431">
    <property type="entry name" value="CUB"/>
    <property type="match status" value="1"/>
</dbReference>
<evidence type="ECO:0000313" key="6">
    <source>
        <dbReference type="EMBL" id="ELU12142.1"/>
    </source>
</evidence>
<reference evidence="6 8" key="2">
    <citation type="journal article" date="2013" name="Nature">
        <title>Insights into bilaterian evolution from three spiralian genomes.</title>
        <authorList>
            <person name="Simakov O."/>
            <person name="Marletaz F."/>
            <person name="Cho S.J."/>
            <person name="Edsinger-Gonzales E."/>
            <person name="Havlak P."/>
            <person name="Hellsten U."/>
            <person name="Kuo D.H."/>
            <person name="Larsson T."/>
            <person name="Lv J."/>
            <person name="Arendt D."/>
            <person name="Savage R."/>
            <person name="Osoegawa K."/>
            <person name="de Jong P."/>
            <person name="Grimwood J."/>
            <person name="Chapman J.A."/>
            <person name="Shapiro H."/>
            <person name="Aerts A."/>
            <person name="Otillar R.P."/>
            <person name="Terry A.Y."/>
            <person name="Boore J.L."/>
            <person name="Grigoriev I.V."/>
            <person name="Lindberg D.R."/>
            <person name="Seaver E.C."/>
            <person name="Weisblat D.A."/>
            <person name="Putnam N.H."/>
            <person name="Rokhsar D.S."/>
        </authorList>
    </citation>
    <scope>NUCLEOTIDE SEQUENCE</scope>
    <source>
        <strain evidence="6 8">I ESC-2004</strain>
    </source>
</reference>
<keyword evidence="3" id="KW-0472">Membrane</keyword>
<dbReference type="OrthoDB" id="6431754at2759"/>
<feature type="domain" description="SUEL-type lectin" evidence="5">
    <location>
        <begin position="84"/>
        <end position="173"/>
    </location>
</feature>
<organism evidence="6">
    <name type="scientific">Capitella teleta</name>
    <name type="common">Polychaete worm</name>
    <dbReference type="NCBI Taxonomy" id="283909"/>
    <lineage>
        <taxon>Eukaryota</taxon>
        <taxon>Metazoa</taxon>
        <taxon>Spiralia</taxon>
        <taxon>Lophotrochozoa</taxon>
        <taxon>Annelida</taxon>
        <taxon>Polychaeta</taxon>
        <taxon>Sedentaria</taxon>
        <taxon>Scolecida</taxon>
        <taxon>Capitellidae</taxon>
        <taxon>Capitella</taxon>
    </lineage>
</organism>
<evidence type="ECO:0000259" key="5">
    <source>
        <dbReference type="PROSITE" id="PS50228"/>
    </source>
</evidence>
<feature type="transmembrane region" description="Helical" evidence="3">
    <location>
        <begin position="380"/>
        <end position="404"/>
    </location>
</feature>
<dbReference type="InterPro" id="IPR035914">
    <property type="entry name" value="Sperma_CUB_dom_sf"/>
</dbReference>
<dbReference type="CDD" id="cd12087">
    <property type="entry name" value="TM_EGFR-like"/>
    <property type="match status" value="1"/>
</dbReference>
<protein>
    <recommendedName>
        <fullName evidence="9">SUEL-type lectin domain-containing protein</fullName>
    </recommendedName>
</protein>
<keyword evidence="3" id="KW-1133">Transmembrane helix</keyword>
<comment type="caution">
    <text evidence="2">Lacks conserved residue(s) required for the propagation of feature annotation.</text>
</comment>
<dbReference type="Gene3D" id="2.60.120.290">
    <property type="entry name" value="Spermadhesin, CUB domain"/>
    <property type="match status" value="1"/>
</dbReference>
<keyword evidence="3" id="KW-0812">Transmembrane</keyword>
<accession>R7V0X0</accession>
<dbReference type="InterPro" id="IPR000859">
    <property type="entry name" value="CUB_dom"/>
</dbReference>
<dbReference type="PANTHER" id="PTHR46780">
    <property type="entry name" value="PROTEIN EVA-1"/>
    <property type="match status" value="1"/>
</dbReference>
<sequence length="590" mass="65300">MLAREHNSLDVHDGPKYLKNASNTIREKHSLISTRQTPRVVLASLDLEKSNKGREQENVGVVKDTEGRGTDPAAIVSLNEINEFCEAETFTAACPDGHVIAMTHAYYGRMRMGKCVDRDYGYVGCYANVMTHMDALCSGQSSCSLRIPDGMLDRVNECPKDFKTYLEASYKCIPVSRIDCNQCRQSNHTLISSTSGFLSPPPDVANEGSGLQVSECGTQRCAWRVRVAPGQLVNLTLLDFSLEGRSEDSVEACYNYAIVSEDASAAETPICGGLSRKRHVYTSVSNQVDIELIRGRIRGQIPKFLVRFEVIGCADFKAPPNSHLKREGDTVVISCFSSGRSYHLRCEDSEWIGSVGDCPKGMLSTNTVAPVDQPQHSTGLMVAIVIGIALVIGSFILTLGLILIKRRRNRQRQSVAEAAYHSSLHATKIYDQHYGSPSDVIGTRPCFQTVVHGKGNDYDYTMELRPLPTVPAYTADVQGKPLCPQTHCQCFSPYDSFQYGTSDSPRITVRTAAPPHYFTLDPKRQQQQQQQQQQHEATCMLVQQPDVTQTPLIATAQVNNEENSDKEMQCVLHRASEDDLRNDSGTCSWP</sequence>
<gene>
    <name evidence="6" type="ORF">CAPTEDRAFT_224991</name>
</gene>
<dbReference type="InterPro" id="IPR000922">
    <property type="entry name" value="Lectin_gal-bd_dom"/>
</dbReference>
<evidence type="ECO:0000313" key="7">
    <source>
        <dbReference type="EnsemblMetazoa" id="CapteP224991"/>
    </source>
</evidence>
<dbReference type="CDD" id="cd22823">
    <property type="entry name" value="Gal_Rha_Lectin"/>
    <property type="match status" value="1"/>
</dbReference>
<proteinExistence type="predicted"/>
<dbReference type="InterPro" id="IPR043159">
    <property type="entry name" value="Lectin_gal-bd_sf"/>
</dbReference>
<dbReference type="Proteomes" id="UP000014760">
    <property type="component" value="Unassembled WGS sequence"/>
</dbReference>
<evidence type="ECO:0000259" key="4">
    <source>
        <dbReference type="PROSITE" id="PS01180"/>
    </source>
</evidence>
<evidence type="ECO:0000256" key="2">
    <source>
        <dbReference type="PROSITE-ProRule" id="PRU00059"/>
    </source>
</evidence>
<evidence type="ECO:0000313" key="8">
    <source>
        <dbReference type="Proteomes" id="UP000014760"/>
    </source>
</evidence>
<keyword evidence="1" id="KW-1015">Disulfide bond</keyword>
<dbReference type="GO" id="GO:0030246">
    <property type="term" value="F:carbohydrate binding"/>
    <property type="evidence" value="ECO:0007669"/>
    <property type="project" value="InterPro"/>
</dbReference>
<dbReference type="HOGENOM" id="CLU_029488_4_0_1"/>
<evidence type="ECO:0008006" key="9">
    <source>
        <dbReference type="Google" id="ProtNLM"/>
    </source>
</evidence>
<dbReference type="PROSITE" id="PS01180">
    <property type="entry name" value="CUB"/>
    <property type="match status" value="1"/>
</dbReference>
<dbReference type="EMBL" id="AMQN01000801">
    <property type="status" value="NOT_ANNOTATED_CDS"/>
    <property type="molecule type" value="Genomic_DNA"/>
</dbReference>
<dbReference type="AlphaFoldDB" id="R7V0X0"/>
<dbReference type="EMBL" id="KB296161">
    <property type="protein sequence ID" value="ELU12142.1"/>
    <property type="molecule type" value="Genomic_DNA"/>
</dbReference>
<dbReference type="Gene3D" id="2.60.120.740">
    <property type="match status" value="1"/>
</dbReference>
<keyword evidence="8" id="KW-1185">Reference proteome</keyword>
<feature type="domain" description="CUB" evidence="4">
    <location>
        <begin position="180"/>
        <end position="311"/>
    </location>
</feature>
<evidence type="ECO:0000256" key="3">
    <source>
        <dbReference type="SAM" id="Phobius"/>
    </source>
</evidence>
<reference evidence="7" key="3">
    <citation type="submission" date="2015-06" db="UniProtKB">
        <authorList>
            <consortium name="EnsemblMetazoa"/>
        </authorList>
    </citation>
    <scope>IDENTIFICATION</scope>
</reference>
<dbReference type="PROSITE" id="PS50228">
    <property type="entry name" value="SUEL_LECTIN"/>
    <property type="match status" value="1"/>
</dbReference>
<evidence type="ECO:0000256" key="1">
    <source>
        <dbReference type="ARBA" id="ARBA00023157"/>
    </source>
</evidence>